<dbReference type="PANTHER" id="PTHR14948:SF25">
    <property type="entry name" value="DUF4190 DOMAIN-CONTAINING PROTEIN"/>
    <property type="match status" value="1"/>
</dbReference>
<dbReference type="PANTHER" id="PTHR14948">
    <property type="entry name" value="NG5"/>
    <property type="match status" value="1"/>
</dbReference>
<evidence type="ECO:0000256" key="4">
    <source>
        <dbReference type="ARBA" id="ARBA00023136"/>
    </source>
</evidence>
<evidence type="ECO:0000313" key="8">
    <source>
        <dbReference type="Proteomes" id="UP000013167"/>
    </source>
</evidence>
<organism evidence="7 8">
    <name type="scientific">Phycicoccus elongatus Lp2</name>
    <dbReference type="NCBI Taxonomy" id="1193181"/>
    <lineage>
        <taxon>Bacteria</taxon>
        <taxon>Bacillati</taxon>
        <taxon>Actinomycetota</taxon>
        <taxon>Actinomycetes</taxon>
        <taxon>Micrococcales</taxon>
        <taxon>Intrasporangiaceae</taxon>
        <taxon>Phycicoccus</taxon>
    </lineage>
</organism>
<proteinExistence type="predicted"/>
<comment type="caution">
    <text evidence="7">The sequence shown here is derived from an EMBL/GenBank/DDBJ whole genome shotgun (WGS) entry which is preliminary data.</text>
</comment>
<reference evidence="7 8" key="1">
    <citation type="journal article" date="2013" name="ISME J.">
        <title>A metabolic model for members of the genus Tetrasphaera involved in enhanced biological phosphorus removal.</title>
        <authorList>
            <person name="Kristiansen R."/>
            <person name="Nguyen H.T.T."/>
            <person name="Saunders A.M."/>
            <person name="Nielsen J.L."/>
            <person name="Wimmer R."/>
            <person name="Le V.Q."/>
            <person name="McIlroy S.J."/>
            <person name="Petrovski S."/>
            <person name="Seviour R.J."/>
            <person name="Calteau A."/>
            <person name="Nielsen K.L."/>
            <person name="Nielsen P.H."/>
        </authorList>
    </citation>
    <scope>NUCLEOTIDE SEQUENCE [LARGE SCALE GENOMIC DNA]</scope>
    <source>
        <strain evidence="7 8">Lp2</strain>
    </source>
</reference>
<dbReference type="InterPro" id="IPR007593">
    <property type="entry name" value="CD225/Dispanin_fam"/>
</dbReference>
<dbReference type="GO" id="GO:0016020">
    <property type="term" value="C:membrane"/>
    <property type="evidence" value="ECO:0007669"/>
    <property type="project" value="UniProtKB-SubCell"/>
</dbReference>
<feature type="compositionally biased region" description="Pro residues" evidence="5">
    <location>
        <begin position="7"/>
        <end position="25"/>
    </location>
</feature>
<evidence type="ECO:0000256" key="3">
    <source>
        <dbReference type="ARBA" id="ARBA00022989"/>
    </source>
</evidence>
<evidence type="ECO:0000256" key="6">
    <source>
        <dbReference type="SAM" id="Phobius"/>
    </source>
</evidence>
<gene>
    <name evidence="7" type="ORF">BN10_1100002</name>
</gene>
<dbReference type="InterPro" id="IPR051423">
    <property type="entry name" value="CD225/Dispanin"/>
</dbReference>
<dbReference type="HOGENOM" id="CLU_140587_0_0_11"/>
<accession>N0DXG5</accession>
<dbReference type="Proteomes" id="UP000013167">
    <property type="component" value="Unassembled WGS sequence"/>
</dbReference>
<name>N0DXG5_9MICO</name>
<dbReference type="RefSeq" id="WP_010851562.1">
    <property type="nucleotide sequence ID" value="NZ_HF570956.1"/>
</dbReference>
<dbReference type="Pfam" id="PF04505">
    <property type="entry name" value="CD225"/>
    <property type="match status" value="1"/>
</dbReference>
<keyword evidence="2 6" id="KW-0812">Transmembrane</keyword>
<dbReference type="EMBL" id="CAIZ01000014">
    <property type="protein sequence ID" value="CCH68663.1"/>
    <property type="molecule type" value="Genomic_DNA"/>
</dbReference>
<protein>
    <recommendedName>
        <fullName evidence="9">Interferon-induced transmembrane protein</fullName>
    </recommendedName>
</protein>
<dbReference type="AlphaFoldDB" id="N0DXG5"/>
<feature type="transmembrane region" description="Helical" evidence="6">
    <location>
        <begin position="37"/>
        <end position="62"/>
    </location>
</feature>
<evidence type="ECO:0000256" key="2">
    <source>
        <dbReference type="ARBA" id="ARBA00022692"/>
    </source>
</evidence>
<dbReference type="STRING" id="1193181.BN10_1100002"/>
<comment type="subcellular location">
    <subcellularLocation>
        <location evidence="1">Membrane</location>
    </subcellularLocation>
</comment>
<keyword evidence="4 6" id="KW-0472">Membrane</keyword>
<evidence type="ECO:0000313" key="7">
    <source>
        <dbReference type="EMBL" id="CCH68663.1"/>
    </source>
</evidence>
<feature type="transmembrane region" description="Helical" evidence="6">
    <location>
        <begin position="83"/>
        <end position="107"/>
    </location>
</feature>
<sequence length="116" mass="11368">MSEYGSTPPPPPPGGGGYSAPPPMGGGPTGAAPPNNLVLAILGLLCCWPIGIPAVVFAAQVNGKWASGDHAGAVDASAKAKKFAIIALVLGIIATVLYIILMVAGVVSTNSTSTGM</sequence>
<dbReference type="OrthoDB" id="9815705at2"/>
<evidence type="ECO:0000256" key="5">
    <source>
        <dbReference type="SAM" id="MobiDB-lite"/>
    </source>
</evidence>
<keyword evidence="8" id="KW-1185">Reference proteome</keyword>
<evidence type="ECO:0008006" key="9">
    <source>
        <dbReference type="Google" id="ProtNLM"/>
    </source>
</evidence>
<feature type="region of interest" description="Disordered" evidence="5">
    <location>
        <begin position="1"/>
        <end position="27"/>
    </location>
</feature>
<dbReference type="eggNOG" id="COG4640">
    <property type="taxonomic scope" value="Bacteria"/>
</dbReference>
<keyword evidence="3 6" id="KW-1133">Transmembrane helix</keyword>
<evidence type="ECO:0000256" key="1">
    <source>
        <dbReference type="ARBA" id="ARBA00004370"/>
    </source>
</evidence>